<dbReference type="EMBL" id="LAZR01001004">
    <property type="protein sequence ID" value="KKN52798.1"/>
    <property type="molecule type" value="Genomic_DNA"/>
</dbReference>
<name>A0A0F9UGT4_9ZZZZ</name>
<keyword evidence="1" id="KW-0812">Transmembrane</keyword>
<feature type="transmembrane region" description="Helical" evidence="1">
    <location>
        <begin position="33"/>
        <end position="50"/>
    </location>
</feature>
<organism evidence="2">
    <name type="scientific">marine sediment metagenome</name>
    <dbReference type="NCBI Taxonomy" id="412755"/>
    <lineage>
        <taxon>unclassified sequences</taxon>
        <taxon>metagenomes</taxon>
        <taxon>ecological metagenomes</taxon>
    </lineage>
</organism>
<dbReference type="AlphaFoldDB" id="A0A0F9UGT4"/>
<reference evidence="2" key="1">
    <citation type="journal article" date="2015" name="Nature">
        <title>Complex archaea that bridge the gap between prokaryotes and eukaryotes.</title>
        <authorList>
            <person name="Spang A."/>
            <person name="Saw J.H."/>
            <person name="Jorgensen S.L."/>
            <person name="Zaremba-Niedzwiedzka K."/>
            <person name="Martijn J."/>
            <person name="Lind A.E."/>
            <person name="van Eijk R."/>
            <person name="Schleper C."/>
            <person name="Guy L."/>
            <person name="Ettema T.J."/>
        </authorList>
    </citation>
    <scope>NUCLEOTIDE SEQUENCE</scope>
</reference>
<keyword evidence="1" id="KW-0472">Membrane</keyword>
<proteinExistence type="predicted"/>
<protein>
    <submittedName>
        <fullName evidence="2">Uncharacterized protein</fullName>
    </submittedName>
</protein>
<feature type="transmembrane region" description="Helical" evidence="1">
    <location>
        <begin position="7"/>
        <end position="27"/>
    </location>
</feature>
<evidence type="ECO:0000313" key="2">
    <source>
        <dbReference type="EMBL" id="KKN52798.1"/>
    </source>
</evidence>
<gene>
    <name evidence="2" type="ORF">LCGC14_0609160</name>
</gene>
<keyword evidence="1" id="KW-1133">Transmembrane helix</keyword>
<evidence type="ECO:0000256" key="1">
    <source>
        <dbReference type="SAM" id="Phobius"/>
    </source>
</evidence>
<sequence length="82" mass="9828">MSRVKIEIIRLIILVLIIPVLIFGTWLLKRWVGFEWAVLLWLIGIHLSIWESKQYENRRKAITGQSFNGNRERLIEKILTRK</sequence>
<accession>A0A0F9UGT4</accession>
<comment type="caution">
    <text evidence="2">The sequence shown here is derived from an EMBL/GenBank/DDBJ whole genome shotgun (WGS) entry which is preliminary data.</text>
</comment>